<name>A0A0K2UBA9_LEPSM</name>
<proteinExistence type="predicted"/>
<accession>A0A0K2UBA9</accession>
<organism evidence="1">
    <name type="scientific">Lepeophtheirus salmonis</name>
    <name type="common">Salmon louse</name>
    <name type="synonym">Caligus salmonis</name>
    <dbReference type="NCBI Taxonomy" id="72036"/>
    <lineage>
        <taxon>Eukaryota</taxon>
        <taxon>Metazoa</taxon>
        <taxon>Ecdysozoa</taxon>
        <taxon>Arthropoda</taxon>
        <taxon>Crustacea</taxon>
        <taxon>Multicrustacea</taxon>
        <taxon>Hexanauplia</taxon>
        <taxon>Copepoda</taxon>
        <taxon>Siphonostomatoida</taxon>
        <taxon>Caligidae</taxon>
        <taxon>Lepeophtheirus</taxon>
    </lineage>
</organism>
<evidence type="ECO:0000313" key="1">
    <source>
        <dbReference type="EMBL" id="CDW35340.1"/>
    </source>
</evidence>
<dbReference type="EMBL" id="HACA01017979">
    <property type="protein sequence ID" value="CDW35340.1"/>
    <property type="molecule type" value="Transcribed_RNA"/>
</dbReference>
<reference evidence="1" key="1">
    <citation type="submission" date="2014-05" db="EMBL/GenBank/DDBJ databases">
        <authorList>
            <person name="Chronopoulou M."/>
        </authorList>
    </citation>
    <scope>NUCLEOTIDE SEQUENCE</scope>
    <source>
        <tissue evidence="1">Whole organism</tissue>
    </source>
</reference>
<sequence length="52" mass="6328">MTWMVKVEGNTIRQWQELHRCRSFFNVTLLCLYEQALFNGTFLNLNRMDVLF</sequence>
<dbReference type="AlphaFoldDB" id="A0A0K2UBA9"/>
<protein>
    <submittedName>
        <fullName evidence="1">Uncharacterized protein</fullName>
    </submittedName>
</protein>